<evidence type="ECO:0000313" key="3">
    <source>
        <dbReference type="EMBL" id="KAF9924166.1"/>
    </source>
</evidence>
<evidence type="ECO:0000259" key="2">
    <source>
        <dbReference type="Pfam" id="PF07282"/>
    </source>
</evidence>
<dbReference type="InterPro" id="IPR010095">
    <property type="entry name" value="Cas12f1-like_TNB"/>
</dbReference>
<sequence>INEFYTSKRCPSCKQFVAQVTLRRLYCPKCKAYHHRDVLAAHNMYNVVRGYRRPTTAPISSELKMLGCLRPQQQSKFQCGPPELHAGVVLALKGDVFWDCFLKFCSSNFLHNAWSHGSSRLGCSAFYCPGQSKTLRRNNQTTNGNVIECLTEADLTIAKSDNIVVTKDSDMLVYQNNRDQPVDHLE</sequence>
<name>A0A9P6LS64_9FUNG</name>
<accession>A0A9P6LS64</accession>
<protein>
    <recommendedName>
        <fullName evidence="2">Cas12f1-like TNB domain-containing protein</fullName>
    </recommendedName>
</protein>
<comment type="caution">
    <text evidence="3">The sequence shown here is derived from an EMBL/GenBank/DDBJ whole genome shotgun (WGS) entry which is preliminary data.</text>
</comment>
<dbReference type="GO" id="GO:0003677">
    <property type="term" value="F:DNA binding"/>
    <property type="evidence" value="ECO:0007669"/>
    <property type="project" value="UniProtKB-KW"/>
</dbReference>
<evidence type="ECO:0000256" key="1">
    <source>
        <dbReference type="ARBA" id="ARBA00023125"/>
    </source>
</evidence>
<keyword evidence="1" id="KW-0238">DNA-binding</keyword>
<gene>
    <name evidence="3" type="ORF">BGZ65_008484</name>
</gene>
<evidence type="ECO:0000313" key="4">
    <source>
        <dbReference type="Proteomes" id="UP000749646"/>
    </source>
</evidence>
<dbReference type="OrthoDB" id="2431340at2759"/>
<dbReference type="Pfam" id="PF07282">
    <property type="entry name" value="Cas12f1-like_TNB"/>
    <property type="match status" value="1"/>
</dbReference>
<reference evidence="3" key="1">
    <citation type="journal article" date="2020" name="Fungal Divers.">
        <title>Resolving the Mortierellaceae phylogeny through synthesis of multi-gene phylogenetics and phylogenomics.</title>
        <authorList>
            <person name="Vandepol N."/>
            <person name="Liber J."/>
            <person name="Desiro A."/>
            <person name="Na H."/>
            <person name="Kennedy M."/>
            <person name="Barry K."/>
            <person name="Grigoriev I.V."/>
            <person name="Miller A.N."/>
            <person name="O'Donnell K."/>
            <person name="Stajich J.E."/>
            <person name="Bonito G."/>
        </authorList>
    </citation>
    <scope>NUCLEOTIDE SEQUENCE</scope>
    <source>
        <strain evidence="3">MES-2147</strain>
    </source>
</reference>
<dbReference type="EMBL" id="JAAAHW010010621">
    <property type="protein sequence ID" value="KAF9924166.1"/>
    <property type="molecule type" value="Genomic_DNA"/>
</dbReference>
<organism evidence="3 4">
    <name type="scientific">Modicella reniformis</name>
    <dbReference type="NCBI Taxonomy" id="1440133"/>
    <lineage>
        <taxon>Eukaryota</taxon>
        <taxon>Fungi</taxon>
        <taxon>Fungi incertae sedis</taxon>
        <taxon>Mucoromycota</taxon>
        <taxon>Mortierellomycotina</taxon>
        <taxon>Mortierellomycetes</taxon>
        <taxon>Mortierellales</taxon>
        <taxon>Mortierellaceae</taxon>
        <taxon>Modicella</taxon>
    </lineage>
</organism>
<dbReference type="Proteomes" id="UP000749646">
    <property type="component" value="Unassembled WGS sequence"/>
</dbReference>
<proteinExistence type="predicted"/>
<feature type="domain" description="Cas12f1-like TNB" evidence="2">
    <location>
        <begin position="1"/>
        <end position="44"/>
    </location>
</feature>
<feature type="non-terminal residue" evidence="3">
    <location>
        <position position="1"/>
    </location>
</feature>
<keyword evidence="4" id="KW-1185">Reference proteome</keyword>
<feature type="non-terminal residue" evidence="3">
    <location>
        <position position="186"/>
    </location>
</feature>
<dbReference type="AlphaFoldDB" id="A0A9P6LS64"/>